<evidence type="ECO:0000256" key="9">
    <source>
        <dbReference type="ARBA" id="ARBA00023180"/>
    </source>
</evidence>
<keyword evidence="12" id="KW-1185">Reference proteome</keyword>
<dbReference type="Proteomes" id="UP000683360">
    <property type="component" value="Unassembled WGS sequence"/>
</dbReference>
<dbReference type="EMBL" id="CAJPWZ010001452">
    <property type="protein sequence ID" value="CAG2215680.1"/>
    <property type="molecule type" value="Genomic_DNA"/>
</dbReference>
<evidence type="ECO:0000256" key="5">
    <source>
        <dbReference type="ARBA" id="ARBA00022692"/>
    </source>
</evidence>
<protein>
    <submittedName>
        <fullName evidence="11">GCNT1</fullName>
        <ecNumber evidence="11">2.4.1.102</ecNumber>
    </submittedName>
</protein>
<comment type="similarity">
    <text evidence="10">Belongs to the glycosyltransferase 14 family.</text>
</comment>
<evidence type="ECO:0000256" key="8">
    <source>
        <dbReference type="ARBA" id="ARBA00023136"/>
    </source>
</evidence>
<dbReference type="OrthoDB" id="2019572at2759"/>
<proteinExistence type="inferred from homology"/>
<evidence type="ECO:0000313" key="11">
    <source>
        <dbReference type="EMBL" id="CAG2215680.1"/>
    </source>
</evidence>
<evidence type="ECO:0000256" key="7">
    <source>
        <dbReference type="ARBA" id="ARBA00022989"/>
    </source>
</evidence>
<keyword evidence="3 11" id="KW-0328">Glycosyltransferase</keyword>
<keyword evidence="5" id="KW-0812">Transmembrane</keyword>
<evidence type="ECO:0000256" key="3">
    <source>
        <dbReference type="ARBA" id="ARBA00022676"/>
    </source>
</evidence>
<sequence length="509" mass="59520">MYTVFCRRRYNKSFIVTSTICFLLLSVCSYYHTIDSGFIISNISKIRKTERRHNAERTVHNEEDLQNINIEDTLSLNMVKTTNKTSIISHEDIQTNKAPWAGVDCPGFYPYQTTISNVIQMGENKEFPNWMQFQQNREVEGVNCNFLINGNTTEQNRILSSMRHTKFDVVPPSFYLNKTTDCQQYIHETGFITSSLTEEEENFPIAYSIVVYKHIEQVERLLRSIYRPQNVYCIHCDKKADDTFKQALRGITSCFDNVFMSAKSISVIWGTTSVLTPDMVCMKDLWRHKKWKYFINLTGQEFPLRTNLELVRILKTYNGANNIEGTVKRAYTGRWNGLPPPPHRIRPIHGSMHIVVNRRFVEYILFNKVASDLFNWTKNTQHASEIFYNTLNYNPHLNISGSYKGVPETDCKSNPFLTRFKNWGPNSSLFNWPCHGKVIRQICIFGVGDLPLLSKRPEMFANKFFLNYQPYTLKCLDQLMFNRTRDEYFNGFKLDIAKYRSLDFIKNAI</sequence>
<dbReference type="InterPro" id="IPR003406">
    <property type="entry name" value="Glyco_trans_14"/>
</dbReference>
<keyword evidence="7" id="KW-1133">Transmembrane helix</keyword>
<name>A0A8S3SCD2_MYTED</name>
<evidence type="ECO:0000256" key="1">
    <source>
        <dbReference type="ARBA" id="ARBA00004606"/>
    </source>
</evidence>
<comment type="caution">
    <text evidence="11">The sequence shown here is derived from an EMBL/GenBank/DDBJ whole genome shotgun (WGS) entry which is preliminary data.</text>
</comment>
<organism evidence="11 12">
    <name type="scientific">Mytilus edulis</name>
    <name type="common">Blue mussel</name>
    <dbReference type="NCBI Taxonomy" id="6550"/>
    <lineage>
        <taxon>Eukaryota</taxon>
        <taxon>Metazoa</taxon>
        <taxon>Spiralia</taxon>
        <taxon>Lophotrochozoa</taxon>
        <taxon>Mollusca</taxon>
        <taxon>Bivalvia</taxon>
        <taxon>Autobranchia</taxon>
        <taxon>Pteriomorphia</taxon>
        <taxon>Mytilida</taxon>
        <taxon>Mytiloidea</taxon>
        <taxon>Mytilidae</taxon>
        <taxon>Mytilinae</taxon>
        <taxon>Mytilus</taxon>
    </lineage>
</organism>
<accession>A0A8S3SCD2</accession>
<evidence type="ECO:0000256" key="2">
    <source>
        <dbReference type="ARBA" id="ARBA00004922"/>
    </source>
</evidence>
<dbReference type="EC" id="2.4.1.102" evidence="11"/>
<evidence type="ECO:0000313" key="12">
    <source>
        <dbReference type="Proteomes" id="UP000683360"/>
    </source>
</evidence>
<reference evidence="11" key="1">
    <citation type="submission" date="2021-03" db="EMBL/GenBank/DDBJ databases">
        <authorList>
            <person name="Bekaert M."/>
        </authorList>
    </citation>
    <scope>NUCLEOTIDE SEQUENCE</scope>
</reference>
<dbReference type="GO" id="GO:0016020">
    <property type="term" value="C:membrane"/>
    <property type="evidence" value="ECO:0007669"/>
    <property type="project" value="UniProtKB-SubCell"/>
</dbReference>
<dbReference type="PANTHER" id="PTHR19297:SF191">
    <property type="entry name" value="PROTEIN XYLOSYLTRANSFERASE"/>
    <property type="match status" value="1"/>
</dbReference>
<dbReference type="Pfam" id="PF02485">
    <property type="entry name" value="Branch"/>
    <property type="match status" value="1"/>
</dbReference>
<dbReference type="GO" id="GO:0003829">
    <property type="term" value="F:beta-1,3-galactosyl-O-glycosyl-glycoprotein beta-1,6-N-acetylglucosaminyltransferase activity"/>
    <property type="evidence" value="ECO:0007669"/>
    <property type="project" value="UniProtKB-EC"/>
</dbReference>
<keyword evidence="4 11" id="KW-0808">Transferase</keyword>
<keyword evidence="9" id="KW-0325">Glycoprotein</keyword>
<gene>
    <name evidence="11" type="ORF">MEDL_29467</name>
</gene>
<evidence type="ECO:0000256" key="10">
    <source>
        <dbReference type="ARBA" id="ARBA00038150"/>
    </source>
</evidence>
<comment type="pathway">
    <text evidence="2">Protein modification; protein glycosylation.</text>
</comment>
<comment type="subcellular location">
    <subcellularLocation>
        <location evidence="1">Membrane</location>
        <topology evidence="1">Single-pass type II membrane protein</topology>
    </subcellularLocation>
</comment>
<evidence type="ECO:0000256" key="4">
    <source>
        <dbReference type="ARBA" id="ARBA00022679"/>
    </source>
</evidence>
<dbReference type="PANTHER" id="PTHR19297">
    <property type="entry name" value="GLYCOSYLTRANSFERASE 14 FAMILY MEMBER"/>
    <property type="match status" value="1"/>
</dbReference>
<keyword evidence="8" id="KW-0472">Membrane</keyword>
<dbReference type="AlphaFoldDB" id="A0A8S3SCD2"/>
<keyword evidence="6" id="KW-0735">Signal-anchor</keyword>
<evidence type="ECO:0000256" key="6">
    <source>
        <dbReference type="ARBA" id="ARBA00022968"/>
    </source>
</evidence>